<keyword evidence="2" id="KW-1185">Reference proteome</keyword>
<dbReference type="InterPro" id="IPR019683">
    <property type="entry name" value="SirA"/>
</dbReference>
<protein>
    <submittedName>
        <fullName evidence="1">Sporulation inhibitor of replication protein SirA</fullName>
    </submittedName>
</protein>
<dbReference type="RefSeq" id="WP_087998294.1">
    <property type="nucleotide sequence ID" value="NZ_BMHB01000001.1"/>
</dbReference>
<proteinExistence type="predicted"/>
<dbReference type="Proteomes" id="UP000626244">
    <property type="component" value="Unassembled WGS sequence"/>
</dbReference>
<sequence length="145" mass="17524">MREYKIYLISEPLSIEFYGREHKIYQLVNEYYYSSKELRKIIEKQLQYITEPIPLFELHTFIRKNNPYQIYFHEETGEYLLELADGAKAQLKMNPGELILYANGSLDAETIFFELLRKFRSTFIAIDVKDERFGWLRPIAYQKYI</sequence>
<dbReference type="InterPro" id="IPR038449">
    <property type="entry name" value="SirA_sf"/>
</dbReference>
<gene>
    <name evidence="1" type="primary">sirA</name>
    <name evidence="1" type="ORF">GCM10007380_19170</name>
</gene>
<dbReference type="EMBL" id="BMHB01000001">
    <property type="protein sequence ID" value="GGI13689.1"/>
    <property type="molecule type" value="Genomic_DNA"/>
</dbReference>
<evidence type="ECO:0000313" key="2">
    <source>
        <dbReference type="Proteomes" id="UP000626244"/>
    </source>
</evidence>
<organism evidence="1 2">
    <name type="scientific">Gottfriedia solisilvae</name>
    <dbReference type="NCBI Taxonomy" id="1516104"/>
    <lineage>
        <taxon>Bacteria</taxon>
        <taxon>Bacillati</taxon>
        <taxon>Bacillota</taxon>
        <taxon>Bacilli</taxon>
        <taxon>Bacillales</taxon>
        <taxon>Bacillaceae</taxon>
        <taxon>Gottfriedia</taxon>
    </lineage>
</organism>
<evidence type="ECO:0000313" key="1">
    <source>
        <dbReference type="EMBL" id="GGI13689.1"/>
    </source>
</evidence>
<name>A0A8J3AJ26_9BACI</name>
<dbReference type="OrthoDB" id="2736584at2"/>
<accession>A0A8J3AJ26</accession>
<comment type="caution">
    <text evidence="1">The sequence shown here is derived from an EMBL/GenBank/DDBJ whole genome shotgun (WGS) entry which is preliminary data.</text>
</comment>
<dbReference type="Pfam" id="PF10747">
    <property type="entry name" value="SirA"/>
    <property type="match status" value="1"/>
</dbReference>
<reference evidence="2" key="1">
    <citation type="journal article" date="2019" name="Int. J. Syst. Evol. Microbiol.">
        <title>The Global Catalogue of Microorganisms (GCM) 10K type strain sequencing project: providing services to taxonomists for standard genome sequencing and annotation.</title>
        <authorList>
            <consortium name="The Broad Institute Genomics Platform"/>
            <consortium name="The Broad Institute Genome Sequencing Center for Infectious Disease"/>
            <person name="Wu L."/>
            <person name="Ma J."/>
        </authorList>
    </citation>
    <scope>NUCLEOTIDE SEQUENCE [LARGE SCALE GENOMIC DNA]</scope>
    <source>
        <strain evidence="2">CGMCC 1.14993</strain>
    </source>
</reference>
<dbReference type="AlphaFoldDB" id="A0A8J3AJ26"/>
<dbReference type="Gene3D" id="3.30.310.250">
    <property type="entry name" value="Sporulation inhibitor of replication protein SirA"/>
    <property type="match status" value="1"/>
</dbReference>